<organism evidence="2 3">
    <name type="scientific">Sulfitobacter sediminilitoris</name>
    <dbReference type="NCBI Taxonomy" id="2698830"/>
    <lineage>
        <taxon>Bacteria</taxon>
        <taxon>Pseudomonadati</taxon>
        <taxon>Pseudomonadota</taxon>
        <taxon>Alphaproteobacteria</taxon>
        <taxon>Rhodobacterales</taxon>
        <taxon>Roseobacteraceae</taxon>
        <taxon>Sulfitobacter</taxon>
    </lineage>
</organism>
<accession>A0A6P0CF69</accession>
<gene>
    <name evidence="2" type="ORF">GV827_16690</name>
</gene>
<protein>
    <submittedName>
        <fullName evidence="2">Uncharacterized protein</fullName>
    </submittedName>
</protein>
<dbReference type="Proteomes" id="UP000468591">
    <property type="component" value="Unassembled WGS sequence"/>
</dbReference>
<name>A0A6P0CF69_9RHOB</name>
<dbReference type="AlphaFoldDB" id="A0A6P0CF69"/>
<keyword evidence="1" id="KW-1133">Transmembrane helix</keyword>
<proteinExistence type="predicted"/>
<sequence>MEWLTSIPGRQLLYILLFAVVGFLFPFIVGIASLPLLVGLGALIVGAAYFFAEIILEWFFETAKDTLRKPDKDNPKQEPITPYAHAKVAAFALSCAIATPISLYY</sequence>
<evidence type="ECO:0000313" key="3">
    <source>
        <dbReference type="Proteomes" id="UP000468591"/>
    </source>
</evidence>
<reference evidence="2 3" key="1">
    <citation type="submission" date="2020-01" db="EMBL/GenBank/DDBJ databases">
        <title>Sulfitobacter sediminilitoris sp. nov., isolated from a tidal flat.</title>
        <authorList>
            <person name="Park S."/>
            <person name="Yoon J.-H."/>
        </authorList>
    </citation>
    <scope>NUCLEOTIDE SEQUENCE [LARGE SCALE GENOMIC DNA]</scope>
    <source>
        <strain evidence="2 3">JBTF-M27</strain>
    </source>
</reference>
<keyword evidence="1" id="KW-0812">Transmembrane</keyword>
<comment type="caution">
    <text evidence="2">The sequence shown here is derived from an EMBL/GenBank/DDBJ whole genome shotgun (WGS) entry which is preliminary data.</text>
</comment>
<evidence type="ECO:0000313" key="2">
    <source>
        <dbReference type="EMBL" id="NEK24030.1"/>
    </source>
</evidence>
<dbReference type="RefSeq" id="WP_164354953.1">
    <property type="nucleotide sequence ID" value="NZ_JAABNT010000011.1"/>
</dbReference>
<feature type="transmembrane region" description="Helical" evidence="1">
    <location>
        <begin position="40"/>
        <end position="60"/>
    </location>
</feature>
<feature type="transmembrane region" description="Helical" evidence="1">
    <location>
        <begin position="12"/>
        <end position="34"/>
    </location>
</feature>
<keyword evidence="3" id="KW-1185">Reference proteome</keyword>
<evidence type="ECO:0000256" key="1">
    <source>
        <dbReference type="SAM" id="Phobius"/>
    </source>
</evidence>
<dbReference type="EMBL" id="JAABNT010000011">
    <property type="protein sequence ID" value="NEK24030.1"/>
    <property type="molecule type" value="Genomic_DNA"/>
</dbReference>
<keyword evidence="1" id="KW-0472">Membrane</keyword>